<dbReference type="GO" id="GO:0003677">
    <property type="term" value="F:DNA binding"/>
    <property type="evidence" value="ECO:0007669"/>
    <property type="project" value="UniProtKB-KW"/>
</dbReference>
<keyword evidence="2" id="KW-0677">Repeat</keyword>
<keyword evidence="14" id="KW-1185">Reference proteome</keyword>
<dbReference type="InterPro" id="IPR000571">
    <property type="entry name" value="Znf_CCCH"/>
</dbReference>
<evidence type="ECO:0000256" key="5">
    <source>
        <dbReference type="ARBA" id="ARBA00023125"/>
    </source>
</evidence>
<evidence type="ECO:0000256" key="3">
    <source>
        <dbReference type="ARBA" id="ARBA00022771"/>
    </source>
</evidence>
<dbReference type="EMBL" id="JABFDY010000001">
    <property type="protein sequence ID" value="KAF7711824.1"/>
    <property type="molecule type" value="Genomic_DNA"/>
</dbReference>
<evidence type="ECO:0000256" key="1">
    <source>
        <dbReference type="ARBA" id="ARBA00022723"/>
    </source>
</evidence>
<proteinExistence type="predicted"/>
<feature type="region of interest" description="Disordered" evidence="11">
    <location>
        <begin position="424"/>
        <end position="443"/>
    </location>
</feature>
<evidence type="ECO:0000313" key="13">
    <source>
        <dbReference type="EMBL" id="KAF7711824.1"/>
    </source>
</evidence>
<feature type="compositionally biased region" description="Polar residues" evidence="11">
    <location>
        <begin position="452"/>
        <end position="470"/>
    </location>
</feature>
<keyword evidence="1 10" id="KW-0479">Metal-binding</keyword>
<dbReference type="FunFam" id="4.10.1000.10:FF:000022">
    <property type="entry name" value="Zinc finger CCCH domain-containing protein 7"/>
    <property type="match status" value="1"/>
</dbReference>
<feature type="domain" description="C3H1-type" evidence="12">
    <location>
        <begin position="688"/>
        <end position="716"/>
    </location>
</feature>
<feature type="region of interest" description="Disordered" evidence="11">
    <location>
        <begin position="32"/>
        <end position="51"/>
    </location>
</feature>
<feature type="domain" description="C3H1-type" evidence="12">
    <location>
        <begin position="720"/>
        <end position="743"/>
    </location>
</feature>
<comment type="caution">
    <text evidence="13">The sequence shown here is derived from an EMBL/GenBank/DDBJ whole genome shotgun (WGS) entry which is preliminary data.</text>
</comment>
<dbReference type="Proteomes" id="UP000606274">
    <property type="component" value="Unassembled WGS sequence"/>
</dbReference>
<dbReference type="OrthoDB" id="3247158at2759"/>
<evidence type="ECO:0000256" key="4">
    <source>
        <dbReference type="ARBA" id="ARBA00022833"/>
    </source>
</evidence>
<keyword evidence="3 10" id="KW-0863">Zinc-finger</keyword>
<dbReference type="GO" id="GO:0008270">
    <property type="term" value="F:zinc ion binding"/>
    <property type="evidence" value="ECO:0007669"/>
    <property type="project" value="UniProtKB-KW"/>
</dbReference>
<feature type="compositionally biased region" description="Low complexity" evidence="11">
    <location>
        <begin position="872"/>
        <end position="887"/>
    </location>
</feature>
<dbReference type="FunFam" id="4.10.1000.10:FF:000008">
    <property type="entry name" value="zinc finger CCCH domain-containing protein 3"/>
    <property type="match status" value="1"/>
</dbReference>
<organism evidence="13 14">
    <name type="scientific">Silurus meridionalis</name>
    <name type="common">Southern catfish</name>
    <name type="synonym">Silurus soldatovi meridionalis</name>
    <dbReference type="NCBI Taxonomy" id="175797"/>
    <lineage>
        <taxon>Eukaryota</taxon>
        <taxon>Metazoa</taxon>
        <taxon>Chordata</taxon>
        <taxon>Craniata</taxon>
        <taxon>Vertebrata</taxon>
        <taxon>Euteleostomi</taxon>
        <taxon>Actinopterygii</taxon>
        <taxon>Neopterygii</taxon>
        <taxon>Teleostei</taxon>
        <taxon>Ostariophysi</taxon>
        <taxon>Siluriformes</taxon>
        <taxon>Siluridae</taxon>
        <taxon>Silurus</taxon>
    </lineage>
</organism>
<feature type="compositionally biased region" description="Basic and acidic residues" evidence="11">
    <location>
        <begin position="839"/>
        <end position="850"/>
    </location>
</feature>
<evidence type="ECO:0000256" key="7">
    <source>
        <dbReference type="ARBA" id="ARBA00064187"/>
    </source>
</evidence>
<dbReference type="SMART" id="SM00356">
    <property type="entry name" value="ZnF_C3H1"/>
    <property type="match status" value="5"/>
</dbReference>
<evidence type="ECO:0000256" key="2">
    <source>
        <dbReference type="ARBA" id="ARBA00022737"/>
    </source>
</evidence>
<dbReference type="SUPFAM" id="SSF90229">
    <property type="entry name" value="CCCH zinc finger"/>
    <property type="match status" value="2"/>
</dbReference>
<feature type="domain" description="C3H1-type" evidence="12">
    <location>
        <begin position="771"/>
        <end position="798"/>
    </location>
</feature>
<keyword evidence="4 10" id="KW-0862">Zinc</keyword>
<dbReference type="PANTHER" id="PTHR46156:SF1">
    <property type="entry name" value="ZINC FINGER CCCH DOMAIN-CONTAINING PROTEIN 3"/>
    <property type="match status" value="1"/>
</dbReference>
<keyword evidence="5" id="KW-0238">DNA-binding</keyword>
<evidence type="ECO:0000259" key="12">
    <source>
        <dbReference type="PROSITE" id="PS50103"/>
    </source>
</evidence>
<feature type="compositionally biased region" description="Low complexity" evidence="11">
    <location>
        <begin position="302"/>
        <end position="316"/>
    </location>
</feature>
<evidence type="ECO:0000256" key="9">
    <source>
        <dbReference type="ARBA" id="ARBA00079564"/>
    </source>
</evidence>
<sequence>MTEDNLDANMADRAALEREIEKLQNLIKDHKRVHGDAAPSSSQWIPTKRGLGRGRGHNPYYIPSYSQLTYAPDSTSQWKKKYSLNNTTTRPPGERPSLISEANPKKTRQVNPVGSDAHSLCVASKVLHEGMRKARTVPLSSITGKESLLQINNVPADGGDRTVLKSTRTESIVDPIDSGLLKYGQKSAADVKMKPDATSNTSCSAALMVPSSKESSASNKKHTAPPQIKPCLKTTLSSNQTVKMPAKESPTPSLPTSKVSLQADSPPKIQPALSPHKKSRFTWVKNQWTETSQTTAEIHQFSPSSASASSASPVVPKHTQTSSKKLHRKLSFSTSSSRTSKYSWVSSSCSPTASAKSTSAKLPHKRFSPKALKVIGKTSKEGLEGKKLTATSTVSKRAKVSASTSHASHDSRYCWKAVAAASSSAARGSTPRSSRKSSVYRWTAQKDEKDSTWSASRVQQSPSTPLSSTGFKLRSRTKIISPASERRPNVGMVYIRSRYSLRRRTHTPVKISPRRGYSRVLVSVGRHRLRRLSPSSSFTAPAGLFLNDQGSFSQPIRNPAPHRGIKTRYKIDTRRVQLQHHNPVLSYRLKRVQSARFLLQSRLRTTPDRQWRGRCMRWISGSLYRVSANKLSRTHTPSTPFNRSGKVFGPQEAFFGSSTCRTSISRHVASRAVQKSLAIIRQANQKKQQAKNYCMYYNRFGKCNRGTACPFIHDPDKVAVCTRFLRGTCKQTDGTCSFSHKVSKEKMPVCSYFLKGICNNSSCPYSHVYVSRKAAVCQDFIRGYCPQGEKCKKKHTLVCPDFSRTGVCSQGTKCKLQHRQRVKRAGSSLSSGSGKRARSRESTKSPKPEPESPQAVEGTPKAGFARLPSFISLSSSPEPSEGGESPLCHPGAGAEGTGKKLHIKPRF</sequence>
<feature type="compositionally biased region" description="Polar residues" evidence="11">
    <location>
        <begin position="250"/>
        <end position="263"/>
    </location>
</feature>
<reference evidence="13" key="1">
    <citation type="submission" date="2020-08" db="EMBL/GenBank/DDBJ databases">
        <title>Chromosome-level assembly of Southern catfish (Silurus meridionalis) provides insights into visual adaptation to the nocturnal and benthic lifestyles.</title>
        <authorList>
            <person name="Zhang Y."/>
            <person name="Wang D."/>
            <person name="Peng Z."/>
        </authorList>
    </citation>
    <scope>NUCLEOTIDE SEQUENCE</scope>
    <source>
        <strain evidence="13">SWU-2019-XX</strain>
        <tissue evidence="13">Muscle</tissue>
    </source>
</reference>
<feature type="zinc finger region" description="C3H1-type" evidence="10">
    <location>
        <begin position="744"/>
        <end position="770"/>
    </location>
</feature>
<gene>
    <name evidence="13" type="ORF">HF521_000835</name>
</gene>
<name>A0A8T0BXN4_SILME</name>
<feature type="zinc finger region" description="C3H1-type" evidence="10">
    <location>
        <begin position="771"/>
        <end position="798"/>
    </location>
</feature>
<protein>
    <recommendedName>
        <fullName evidence="8">Zinc finger CCCH domain-containing protein 3</fullName>
    </recommendedName>
    <alternativeName>
        <fullName evidence="9">Smad-interacting CPSF-like factor</fullName>
    </alternativeName>
</protein>
<dbReference type="InterPro" id="IPR036855">
    <property type="entry name" value="Znf_CCCH_sf"/>
</dbReference>
<feature type="region of interest" description="Disordered" evidence="11">
    <location>
        <begin position="209"/>
        <end position="274"/>
    </location>
</feature>
<feature type="zinc finger region" description="C3H1-type" evidence="10">
    <location>
        <begin position="688"/>
        <end position="716"/>
    </location>
</feature>
<accession>A0A8T0BXN4</accession>
<dbReference type="Gene3D" id="4.10.1000.10">
    <property type="entry name" value="Zinc finger, CCCH-type"/>
    <property type="match status" value="2"/>
</dbReference>
<evidence type="ECO:0000256" key="8">
    <source>
        <dbReference type="ARBA" id="ARBA00071600"/>
    </source>
</evidence>
<evidence type="ECO:0000313" key="14">
    <source>
        <dbReference type="Proteomes" id="UP000606274"/>
    </source>
</evidence>
<comment type="function">
    <text evidence="6">Required for the export of polyadenylated mRNAs from the nucleus. Enhances ACVR1B-induced SMAD-dependent transcription. Binds to single-stranded DNA but not to double-stranded DNA in vitro. Involved in RNA cleavage.</text>
</comment>
<dbReference type="Pfam" id="PF00642">
    <property type="entry name" value="zf-CCCH"/>
    <property type="match status" value="1"/>
</dbReference>
<feature type="region of interest" description="Disordered" evidence="11">
    <location>
        <begin position="451"/>
        <end position="470"/>
    </location>
</feature>
<dbReference type="PROSITE" id="PS50103">
    <property type="entry name" value="ZF_C3H1"/>
    <property type="match status" value="4"/>
</dbReference>
<feature type="domain" description="C3H1-type" evidence="12">
    <location>
        <begin position="744"/>
        <end position="770"/>
    </location>
</feature>
<feature type="zinc finger region" description="C3H1-type" evidence="10">
    <location>
        <begin position="720"/>
        <end position="743"/>
    </location>
</feature>
<evidence type="ECO:0000256" key="11">
    <source>
        <dbReference type="SAM" id="MobiDB-lite"/>
    </source>
</evidence>
<dbReference type="AlphaFoldDB" id="A0A8T0BXN4"/>
<evidence type="ECO:0000256" key="6">
    <source>
        <dbReference type="ARBA" id="ARBA00057285"/>
    </source>
</evidence>
<feature type="region of interest" description="Disordered" evidence="11">
    <location>
        <begin position="300"/>
        <end position="332"/>
    </location>
</feature>
<dbReference type="PANTHER" id="PTHR46156">
    <property type="entry name" value="CCCH ZINGC FINGER"/>
    <property type="match status" value="1"/>
</dbReference>
<evidence type="ECO:0000256" key="10">
    <source>
        <dbReference type="PROSITE-ProRule" id="PRU00723"/>
    </source>
</evidence>
<comment type="subunit">
    <text evidence="7">Interacts with SMAD1, SMAD3, SMAD4, CPSF2 and CPSF3.</text>
</comment>
<dbReference type="GO" id="GO:0005634">
    <property type="term" value="C:nucleus"/>
    <property type="evidence" value="ECO:0007669"/>
    <property type="project" value="TreeGrafter"/>
</dbReference>
<feature type="region of interest" description="Disordered" evidence="11">
    <location>
        <begin position="819"/>
        <end position="907"/>
    </location>
</feature>